<evidence type="ECO:0008006" key="6">
    <source>
        <dbReference type="Google" id="ProtNLM"/>
    </source>
</evidence>
<feature type="region of interest" description="Disordered" evidence="1">
    <location>
        <begin position="78"/>
        <end position="97"/>
    </location>
</feature>
<feature type="compositionally biased region" description="Polar residues" evidence="1">
    <location>
        <begin position="202"/>
        <end position="212"/>
    </location>
</feature>
<feature type="signal peptide" evidence="3">
    <location>
        <begin position="1"/>
        <end position="25"/>
    </location>
</feature>
<organism evidence="4 5">
    <name type="scientific">Coprinopsis cinerea (strain Okayama-7 / 130 / ATCC MYA-4618 / FGSC 9003)</name>
    <name type="common">Inky cap fungus</name>
    <name type="synonym">Hormographiella aspergillata</name>
    <dbReference type="NCBI Taxonomy" id="240176"/>
    <lineage>
        <taxon>Eukaryota</taxon>
        <taxon>Fungi</taxon>
        <taxon>Dikarya</taxon>
        <taxon>Basidiomycota</taxon>
        <taxon>Agaricomycotina</taxon>
        <taxon>Agaricomycetes</taxon>
        <taxon>Agaricomycetidae</taxon>
        <taxon>Agaricales</taxon>
        <taxon>Agaricineae</taxon>
        <taxon>Psathyrellaceae</taxon>
        <taxon>Coprinopsis</taxon>
    </lineage>
</organism>
<keyword evidence="2" id="KW-0812">Transmembrane</keyword>
<comment type="caution">
    <text evidence="4">The sequence shown here is derived from an EMBL/GenBank/DDBJ whole genome shotgun (WGS) entry which is preliminary data.</text>
</comment>
<feature type="chain" id="PRO_5002727025" description="Mid2 domain-containing protein" evidence="3">
    <location>
        <begin position="26"/>
        <end position="248"/>
    </location>
</feature>
<dbReference type="Proteomes" id="UP000001861">
    <property type="component" value="Unassembled WGS sequence"/>
</dbReference>
<keyword evidence="2" id="KW-1133">Transmembrane helix</keyword>
<dbReference type="GeneID" id="6006060"/>
<dbReference type="EMBL" id="AACS02000001">
    <property type="protein sequence ID" value="EAU92159.2"/>
    <property type="molecule type" value="Genomic_DNA"/>
</dbReference>
<dbReference type="HOGENOM" id="CLU_1120129_0_0_1"/>
<evidence type="ECO:0000313" key="5">
    <source>
        <dbReference type="Proteomes" id="UP000001861"/>
    </source>
</evidence>
<feature type="region of interest" description="Disordered" evidence="1">
    <location>
        <begin position="159"/>
        <end position="189"/>
    </location>
</feature>
<name>A8N432_COPC7</name>
<feature type="region of interest" description="Disordered" evidence="1">
    <location>
        <begin position="49"/>
        <end position="72"/>
    </location>
</feature>
<evidence type="ECO:0000256" key="3">
    <source>
        <dbReference type="SAM" id="SignalP"/>
    </source>
</evidence>
<dbReference type="KEGG" id="cci:CC1G_08782"/>
<keyword evidence="3" id="KW-0732">Signal</keyword>
<evidence type="ECO:0000256" key="2">
    <source>
        <dbReference type="SAM" id="Phobius"/>
    </source>
</evidence>
<feature type="transmembrane region" description="Helical" evidence="2">
    <location>
        <begin position="117"/>
        <end position="139"/>
    </location>
</feature>
<feature type="compositionally biased region" description="Polar residues" evidence="1">
    <location>
        <begin position="49"/>
        <end position="59"/>
    </location>
</feature>
<reference evidence="4 5" key="1">
    <citation type="journal article" date="2010" name="Proc. Natl. Acad. Sci. U.S.A.">
        <title>Insights into evolution of multicellular fungi from the assembled chromosomes of the mushroom Coprinopsis cinerea (Coprinus cinereus).</title>
        <authorList>
            <person name="Stajich J.E."/>
            <person name="Wilke S.K."/>
            <person name="Ahren D."/>
            <person name="Au C.H."/>
            <person name="Birren B.W."/>
            <person name="Borodovsky M."/>
            <person name="Burns C."/>
            <person name="Canback B."/>
            <person name="Casselton L.A."/>
            <person name="Cheng C.K."/>
            <person name="Deng J."/>
            <person name="Dietrich F.S."/>
            <person name="Fargo D.C."/>
            <person name="Farman M.L."/>
            <person name="Gathman A.C."/>
            <person name="Goldberg J."/>
            <person name="Guigo R."/>
            <person name="Hoegger P.J."/>
            <person name="Hooker J.B."/>
            <person name="Huggins A."/>
            <person name="James T.Y."/>
            <person name="Kamada T."/>
            <person name="Kilaru S."/>
            <person name="Kodira C."/>
            <person name="Kues U."/>
            <person name="Kupfer D."/>
            <person name="Kwan H.S."/>
            <person name="Lomsadze A."/>
            <person name="Li W."/>
            <person name="Lilly W.W."/>
            <person name="Ma L.J."/>
            <person name="Mackey A.J."/>
            <person name="Manning G."/>
            <person name="Martin F."/>
            <person name="Muraguchi H."/>
            <person name="Natvig D.O."/>
            <person name="Palmerini H."/>
            <person name="Ramesh M.A."/>
            <person name="Rehmeyer C.J."/>
            <person name="Roe B.A."/>
            <person name="Shenoy N."/>
            <person name="Stanke M."/>
            <person name="Ter-Hovhannisyan V."/>
            <person name="Tunlid A."/>
            <person name="Velagapudi R."/>
            <person name="Vision T.J."/>
            <person name="Zeng Q."/>
            <person name="Zolan M.E."/>
            <person name="Pukkila P.J."/>
        </authorList>
    </citation>
    <scope>NUCLEOTIDE SEQUENCE [LARGE SCALE GENOMIC DNA]</scope>
    <source>
        <strain evidence="5">Okayama-7 / 130 / ATCC MYA-4618 / FGSC 9003</strain>
    </source>
</reference>
<dbReference type="AlphaFoldDB" id="A8N432"/>
<protein>
    <recommendedName>
        <fullName evidence="6">Mid2 domain-containing protein</fullName>
    </recommendedName>
</protein>
<evidence type="ECO:0000313" key="4">
    <source>
        <dbReference type="EMBL" id="EAU92159.2"/>
    </source>
</evidence>
<proteinExistence type="predicted"/>
<dbReference type="VEuPathDB" id="FungiDB:CC1G_08782"/>
<feature type="region of interest" description="Disordered" evidence="1">
    <location>
        <begin position="202"/>
        <end position="248"/>
    </location>
</feature>
<dbReference type="InParanoid" id="A8N432"/>
<keyword evidence="2" id="KW-0472">Membrane</keyword>
<gene>
    <name evidence="4" type="ORF">CC1G_08782</name>
</gene>
<keyword evidence="5" id="KW-1185">Reference proteome</keyword>
<feature type="compositionally biased region" description="Polar residues" evidence="1">
    <location>
        <begin position="221"/>
        <end position="239"/>
    </location>
</feature>
<dbReference type="RefSeq" id="XP_001829627.2">
    <property type="nucleotide sequence ID" value="XM_001829575.2"/>
</dbReference>
<feature type="compositionally biased region" description="Low complexity" evidence="1">
    <location>
        <begin position="83"/>
        <end position="97"/>
    </location>
</feature>
<evidence type="ECO:0000256" key="1">
    <source>
        <dbReference type="SAM" id="MobiDB-lite"/>
    </source>
</evidence>
<feature type="compositionally biased region" description="Low complexity" evidence="1">
    <location>
        <begin position="60"/>
        <end position="71"/>
    </location>
</feature>
<accession>A8N432</accession>
<sequence length="248" mass="26310">MSRKRWVFRLSHSILLAGIIGGTHAQISIEPSVMESSIPSTFLQTTPSPIDTPLPSSAKSEPSSVPGSFSSIVDPSSLTDALSSQTRRPTSTSSTARTTITLSGNIAVHGSSKQVPVVAGALASVVLVVAAFVIVRLLFLRRKRRRAWFLSHVAGRPPDPFVPPDTNGLNSATLSPSSPSSKTTRPHIRFSDDLELGPMRLSSSRTVSTPKGSCSPLASFPTDNSSSLSSHIRPNTHSILRTHGDIPS</sequence>